<proteinExistence type="inferred from homology"/>
<dbReference type="Pfam" id="PF00139">
    <property type="entry name" value="Lectin_legB"/>
    <property type="match status" value="1"/>
</dbReference>
<dbReference type="GO" id="GO:0030246">
    <property type="term" value="F:carbohydrate binding"/>
    <property type="evidence" value="ECO:0007669"/>
    <property type="project" value="UniProtKB-KW"/>
</dbReference>
<organism evidence="4 5">
    <name type="scientific">Citrus x changshan-huyou</name>
    <dbReference type="NCBI Taxonomy" id="2935761"/>
    <lineage>
        <taxon>Eukaryota</taxon>
        <taxon>Viridiplantae</taxon>
        <taxon>Streptophyta</taxon>
        <taxon>Embryophyta</taxon>
        <taxon>Tracheophyta</taxon>
        <taxon>Spermatophyta</taxon>
        <taxon>Magnoliopsida</taxon>
        <taxon>eudicotyledons</taxon>
        <taxon>Gunneridae</taxon>
        <taxon>Pentapetalae</taxon>
        <taxon>rosids</taxon>
        <taxon>malvids</taxon>
        <taxon>Sapindales</taxon>
        <taxon>Rutaceae</taxon>
        <taxon>Aurantioideae</taxon>
        <taxon>Citrus</taxon>
    </lineage>
</organism>
<dbReference type="PANTHER" id="PTHR32401">
    <property type="entry name" value="CONCANAVALIN A-LIKE LECTIN FAMILY PROTEIN"/>
    <property type="match status" value="1"/>
</dbReference>
<sequence>MAQILCENTQQLAVELDTYENDFDLDGNRVGINTTSASEPVAAKSLCTSGVELKSGRKLTVIIRYNGSKKSVYVYVQYVGNPSKKILKQHIDISNIVPSSICRIHC</sequence>
<dbReference type="InterPro" id="IPR019825">
    <property type="entry name" value="Lectin_legB_Mn/Ca_BS"/>
</dbReference>
<gene>
    <name evidence="4" type="ORF">WN944_000265</name>
</gene>
<comment type="caution">
    <text evidence="4">The sequence shown here is derived from an EMBL/GenBank/DDBJ whole genome shotgun (WGS) entry which is preliminary data.</text>
</comment>
<keyword evidence="2" id="KW-0430">Lectin</keyword>
<protein>
    <recommendedName>
        <fullName evidence="3">Legume lectin domain-containing protein</fullName>
    </recommendedName>
</protein>
<dbReference type="InterPro" id="IPR050258">
    <property type="entry name" value="Leguminous_Lectin"/>
</dbReference>
<comment type="similarity">
    <text evidence="1">Belongs to the leguminous lectin family.</text>
</comment>
<evidence type="ECO:0000259" key="3">
    <source>
        <dbReference type="Pfam" id="PF00139"/>
    </source>
</evidence>
<feature type="domain" description="Legume lectin" evidence="3">
    <location>
        <begin position="8"/>
        <end position="99"/>
    </location>
</feature>
<dbReference type="EMBL" id="JBCGBO010000004">
    <property type="protein sequence ID" value="KAK9207916.1"/>
    <property type="molecule type" value="Genomic_DNA"/>
</dbReference>
<dbReference type="PANTHER" id="PTHR32401:SF49">
    <property type="entry name" value="OS10G0129200 PROTEIN"/>
    <property type="match status" value="1"/>
</dbReference>
<reference evidence="4 5" key="1">
    <citation type="submission" date="2024-05" db="EMBL/GenBank/DDBJ databases">
        <title>Haplotype-resolved chromosome-level genome assembly of Huyou (Citrus changshanensis).</title>
        <authorList>
            <person name="Miao C."/>
            <person name="Chen W."/>
            <person name="Wu Y."/>
            <person name="Wang L."/>
            <person name="Zhao S."/>
            <person name="Grierson D."/>
            <person name="Xu C."/>
            <person name="Chen K."/>
        </authorList>
    </citation>
    <scope>NUCLEOTIDE SEQUENCE [LARGE SCALE GENOMIC DNA]</scope>
    <source>
        <strain evidence="4">01-14</strain>
        <tissue evidence="4">Leaf</tissue>
    </source>
</reference>
<dbReference type="InterPro" id="IPR001220">
    <property type="entry name" value="Legume_lectin_dom"/>
</dbReference>
<dbReference type="InterPro" id="IPR013320">
    <property type="entry name" value="ConA-like_dom_sf"/>
</dbReference>
<dbReference type="Gene3D" id="2.60.120.200">
    <property type="match status" value="1"/>
</dbReference>
<dbReference type="SUPFAM" id="SSF49899">
    <property type="entry name" value="Concanavalin A-like lectins/glucanases"/>
    <property type="match status" value="1"/>
</dbReference>
<evidence type="ECO:0000256" key="2">
    <source>
        <dbReference type="ARBA" id="ARBA00022734"/>
    </source>
</evidence>
<accession>A0AAP0MHJ0</accession>
<dbReference type="PROSITE" id="PS00307">
    <property type="entry name" value="LECTIN_LEGUME_BETA"/>
    <property type="match status" value="1"/>
</dbReference>
<dbReference type="Proteomes" id="UP001428341">
    <property type="component" value="Unassembled WGS sequence"/>
</dbReference>
<evidence type="ECO:0000313" key="5">
    <source>
        <dbReference type="Proteomes" id="UP001428341"/>
    </source>
</evidence>
<keyword evidence="5" id="KW-1185">Reference proteome</keyword>
<evidence type="ECO:0000256" key="1">
    <source>
        <dbReference type="ARBA" id="ARBA00007606"/>
    </source>
</evidence>
<evidence type="ECO:0000313" key="4">
    <source>
        <dbReference type="EMBL" id="KAK9207916.1"/>
    </source>
</evidence>
<dbReference type="AlphaFoldDB" id="A0AAP0MHJ0"/>
<name>A0AAP0MHJ0_9ROSI</name>